<evidence type="ECO:0000313" key="2">
    <source>
        <dbReference type="Proteomes" id="UP001165960"/>
    </source>
</evidence>
<accession>A0ACC2STQ2</accession>
<dbReference type="EMBL" id="QTSX02004326">
    <property type="protein sequence ID" value="KAJ9065761.1"/>
    <property type="molecule type" value="Genomic_DNA"/>
</dbReference>
<dbReference type="Proteomes" id="UP001165960">
    <property type="component" value="Unassembled WGS sequence"/>
</dbReference>
<evidence type="ECO:0000313" key="1">
    <source>
        <dbReference type="EMBL" id="KAJ9065761.1"/>
    </source>
</evidence>
<comment type="caution">
    <text evidence="1">The sequence shown here is derived from an EMBL/GenBank/DDBJ whole genome shotgun (WGS) entry which is preliminary data.</text>
</comment>
<protein>
    <submittedName>
        <fullName evidence="1">Uncharacterized protein</fullName>
    </submittedName>
</protein>
<proteinExistence type="predicted"/>
<name>A0ACC2STQ2_9FUNG</name>
<reference evidence="1" key="1">
    <citation type="submission" date="2022-04" db="EMBL/GenBank/DDBJ databases">
        <title>Genome of the entomopathogenic fungus Entomophthora muscae.</title>
        <authorList>
            <person name="Elya C."/>
            <person name="Lovett B.R."/>
            <person name="Lee E."/>
            <person name="Macias A.M."/>
            <person name="Hajek A.E."/>
            <person name="De Bivort B.L."/>
            <person name="Kasson M.T."/>
            <person name="De Fine Licht H.H."/>
            <person name="Stajich J.E."/>
        </authorList>
    </citation>
    <scope>NUCLEOTIDE SEQUENCE</scope>
    <source>
        <strain evidence="1">Berkeley</strain>
    </source>
</reference>
<keyword evidence="2" id="KW-1185">Reference proteome</keyword>
<sequence length="609" mass="68090">MSTFIFPQYREASFKANGSSWKFSQQENACINNMVEAGFSLMPSATTKDTVRCYYCQIEFTGWEADLDPFFLHLRKSPDCCWALCACLPRISAEKIKAIDEGLLDLFHPRRTLARIKTFDEHWPHAEKRTNKFSIEKLAKSGFYFTPSSESIDAVTCFSCQSVLEEWTSDDKPIEAHICSNPKCEYIMNLPENLHKIQIVNPKTNLKLIQEVKAEHSFAFSDSDMSFLYLESAADTADQKRRSSRILQKDAEAVRTKLEQRRKKLIAKFKNLGVPISPEEESSEPEAHQVAKARFKPSASRRLTMKPTQRLEHTPDSTEIPTKEEAPTTPNKKFELATPPLTYSLRAKQKRAAETSSSSSDDDVDNHSSATTRKSKDLLAPPAETESVAKPSHKIPKTHENNARTKVQQTATKPIPKANSYISPINDVPSPTPVSAPSAMQPRQSRSKPPVGHLVAVPDTKKQAANEATDVSSNQRHASSKDVADSSIGMASDQLGKASPEILSASNESTIDHYSSRFNSYASSAKGTDPKDSGLKEPLANMNKSGEPTQLEEHSLKFSYLTPQEKQMSFGDYIRKLTQDHIQYLEEIKKLKLGQLDDLLAQFDLEQGP</sequence>
<organism evidence="1 2">
    <name type="scientific">Entomophthora muscae</name>
    <dbReference type="NCBI Taxonomy" id="34485"/>
    <lineage>
        <taxon>Eukaryota</taxon>
        <taxon>Fungi</taxon>
        <taxon>Fungi incertae sedis</taxon>
        <taxon>Zoopagomycota</taxon>
        <taxon>Entomophthoromycotina</taxon>
        <taxon>Entomophthoromycetes</taxon>
        <taxon>Entomophthorales</taxon>
        <taxon>Entomophthoraceae</taxon>
        <taxon>Entomophthora</taxon>
    </lineage>
</organism>
<gene>
    <name evidence="1" type="ORF">DSO57_1016322</name>
</gene>